<protein>
    <recommendedName>
        <fullName evidence="3">Lipoprotein</fullName>
    </recommendedName>
</protein>
<reference evidence="1 2" key="1">
    <citation type="submission" date="2018-08" db="EMBL/GenBank/DDBJ databases">
        <title>A genome reference for cultivated species of the human gut microbiota.</title>
        <authorList>
            <person name="Zou Y."/>
            <person name="Xue W."/>
            <person name="Luo G."/>
        </authorList>
    </citation>
    <scope>NUCLEOTIDE SEQUENCE [LARGE SCALE GENOMIC DNA]</scope>
    <source>
        <strain evidence="1 2">AM09-18</strain>
    </source>
</reference>
<dbReference type="AlphaFoldDB" id="A0A415DKY1"/>
<evidence type="ECO:0000313" key="2">
    <source>
        <dbReference type="Proteomes" id="UP000283958"/>
    </source>
</evidence>
<sequence>MAITILKHKTTMKKLFCLTFIAYTILACSDSDIEEDMKTSSDFYKLKSISDKEIIYKYKDFQFNKKQILGARYDVAAGYLDFNAVKAPIIDLEKVSDNRIFHINSTFSESINCAGKDAQELLSNMAHSIKVDNISKEENLNPPLFTDTLLSHNIFSSEYDHSSQYSFAYCEQAVRTKRHPL</sequence>
<accession>A0A415DKY1</accession>
<evidence type="ECO:0008006" key="3">
    <source>
        <dbReference type="Google" id="ProtNLM"/>
    </source>
</evidence>
<dbReference type="Proteomes" id="UP000283958">
    <property type="component" value="Unassembled WGS sequence"/>
</dbReference>
<comment type="caution">
    <text evidence="1">The sequence shown here is derived from an EMBL/GenBank/DDBJ whole genome shotgun (WGS) entry which is preliminary data.</text>
</comment>
<evidence type="ECO:0000313" key="1">
    <source>
        <dbReference type="EMBL" id="RHJ78455.1"/>
    </source>
</evidence>
<name>A0A415DKY1_PHOVU</name>
<organism evidence="1 2">
    <name type="scientific">Phocaeicola vulgatus</name>
    <name type="common">Bacteroides vulgatus</name>
    <dbReference type="NCBI Taxonomy" id="821"/>
    <lineage>
        <taxon>Bacteria</taxon>
        <taxon>Pseudomonadati</taxon>
        <taxon>Bacteroidota</taxon>
        <taxon>Bacteroidia</taxon>
        <taxon>Bacteroidales</taxon>
        <taxon>Bacteroidaceae</taxon>
        <taxon>Phocaeicola</taxon>
    </lineage>
</organism>
<dbReference type="EMBL" id="QRMN01000011">
    <property type="protein sequence ID" value="RHJ78455.1"/>
    <property type="molecule type" value="Genomic_DNA"/>
</dbReference>
<dbReference type="PROSITE" id="PS51257">
    <property type="entry name" value="PROKAR_LIPOPROTEIN"/>
    <property type="match status" value="1"/>
</dbReference>
<proteinExistence type="predicted"/>
<gene>
    <name evidence="1" type="ORF">DW105_06515</name>
</gene>